<evidence type="ECO:0000313" key="4">
    <source>
        <dbReference type="Proteomes" id="UP000284842"/>
    </source>
</evidence>
<keyword evidence="2" id="KW-0732">Signal</keyword>
<proteinExistence type="predicted"/>
<keyword evidence="4" id="KW-1185">Reference proteome</keyword>
<gene>
    <name evidence="3" type="ORF">CVT24_009642</name>
</gene>
<evidence type="ECO:0000256" key="2">
    <source>
        <dbReference type="SAM" id="SignalP"/>
    </source>
</evidence>
<protein>
    <recommendedName>
        <fullName evidence="5">Lysine-specific metallo-endopeptidase domain-containing protein</fullName>
    </recommendedName>
</protein>
<sequence length="594" mass="66134">MKLAGLMIMLVCVNCMAFIDYATGAPLKLTFEPGLQGTPPAGSRYEKLLFDVLDAANKQIQLMKACIDAVVKRNDARELQKIKAVFGPNPNLKEIEYIINLLVIGTMTVDDYLFPASASEPFLAEVRYYPNTGRKALRFSDTFHLSRSLEFWKKVVILLHEASHWFGDTYDDWEWDHSSTILFPVHEDNVHTYSLDGSWNMYYNLVVKHGGNLIHKNAETWGIFGYYLEHGSFPPHNSNYVERPSPRPLAPAAPHGAVLYGASGVSMVPELVGPGLHPIPKHATCAPLKLTFKPGILGTPPAGSQYEKLIHQVLDAANKQIKLMKACIDAVMKHNDAAELQKIKAVFGPNPNLKEIERIIDRFVTGTMEVGDYDYPSAGTPDRFIAQVRYGYATPSGMYLFLSDIFHGATLDFWMKVLVLIHEASHWFADASDFWEWDHTSTVLFPIHGDNAHHFSLDGSWDMYYNLVVKHGGNLLHKNADTWGIFGYYLEHGKFPPHHPKYGAPKSPHPASLTAQRQDGASNAAHPLTQKDAWTKAVAGPGASTQKGVGVPKLPEMVGPGLHPIPLRRISIGVPTEEPDPHRLQPPRRVSFGV</sequence>
<dbReference type="EMBL" id="NHTK01001345">
    <property type="protein sequence ID" value="PPQ99815.1"/>
    <property type="molecule type" value="Genomic_DNA"/>
</dbReference>
<evidence type="ECO:0000313" key="3">
    <source>
        <dbReference type="EMBL" id="PPQ99815.1"/>
    </source>
</evidence>
<evidence type="ECO:0008006" key="5">
    <source>
        <dbReference type="Google" id="ProtNLM"/>
    </source>
</evidence>
<feature type="signal peptide" evidence="2">
    <location>
        <begin position="1"/>
        <end position="24"/>
    </location>
</feature>
<feature type="chain" id="PRO_5019062745" description="Lysine-specific metallo-endopeptidase domain-containing protein" evidence="2">
    <location>
        <begin position="25"/>
        <end position="594"/>
    </location>
</feature>
<reference evidence="3 4" key="1">
    <citation type="journal article" date="2018" name="Evol. Lett.">
        <title>Horizontal gene cluster transfer increased hallucinogenic mushroom diversity.</title>
        <authorList>
            <person name="Reynolds H.T."/>
            <person name="Vijayakumar V."/>
            <person name="Gluck-Thaler E."/>
            <person name="Korotkin H.B."/>
            <person name="Matheny P.B."/>
            <person name="Slot J.C."/>
        </authorList>
    </citation>
    <scope>NUCLEOTIDE SEQUENCE [LARGE SCALE GENOMIC DNA]</scope>
    <source>
        <strain evidence="3 4">2629</strain>
    </source>
</reference>
<dbReference type="InParanoid" id="A0A409Y9I5"/>
<feature type="region of interest" description="Disordered" evidence="1">
    <location>
        <begin position="499"/>
        <end position="526"/>
    </location>
</feature>
<organism evidence="3 4">
    <name type="scientific">Panaeolus cyanescens</name>
    <dbReference type="NCBI Taxonomy" id="181874"/>
    <lineage>
        <taxon>Eukaryota</taxon>
        <taxon>Fungi</taxon>
        <taxon>Dikarya</taxon>
        <taxon>Basidiomycota</taxon>
        <taxon>Agaricomycotina</taxon>
        <taxon>Agaricomycetes</taxon>
        <taxon>Agaricomycetidae</taxon>
        <taxon>Agaricales</taxon>
        <taxon>Agaricineae</taxon>
        <taxon>Galeropsidaceae</taxon>
        <taxon>Panaeolus</taxon>
    </lineage>
</organism>
<feature type="region of interest" description="Disordered" evidence="1">
    <location>
        <begin position="540"/>
        <end position="594"/>
    </location>
</feature>
<accession>A0A409Y9I5</accession>
<name>A0A409Y9I5_9AGAR</name>
<comment type="caution">
    <text evidence="3">The sequence shown here is derived from an EMBL/GenBank/DDBJ whole genome shotgun (WGS) entry which is preliminary data.</text>
</comment>
<evidence type="ECO:0000256" key="1">
    <source>
        <dbReference type="SAM" id="MobiDB-lite"/>
    </source>
</evidence>
<dbReference type="Proteomes" id="UP000284842">
    <property type="component" value="Unassembled WGS sequence"/>
</dbReference>
<dbReference type="AlphaFoldDB" id="A0A409Y9I5"/>
<dbReference type="OrthoDB" id="3067737at2759"/>
<dbReference type="STRING" id="181874.A0A409Y9I5"/>